<reference evidence="1" key="2">
    <citation type="submission" date="2021-03" db="UniProtKB">
        <authorList>
            <consortium name="EnsemblPlants"/>
        </authorList>
    </citation>
    <scope>IDENTIFICATION</scope>
</reference>
<name>A0A803MNR2_CHEQI</name>
<keyword evidence="2" id="KW-1185">Reference proteome</keyword>
<dbReference type="EnsemblPlants" id="AUR62032913-RA">
    <property type="protein sequence ID" value="AUR62032913-RA:cds"/>
    <property type="gene ID" value="AUR62032913"/>
</dbReference>
<protein>
    <submittedName>
        <fullName evidence="1">Uncharacterized protein</fullName>
    </submittedName>
</protein>
<sequence length="88" mass="10544">MERDDYDSNEKVLRQFDMNMAYRPYIDLARLDRWNEANKLGLNPPKEVETLLKLDKLGRIALRWGDWWMLLEPRLLELAMRPSIPDIA</sequence>
<dbReference type="PANTHER" id="PTHR14303">
    <property type="entry name" value="DNA POLYMERASE DELTA SUBUNIT 4"/>
    <property type="match status" value="1"/>
</dbReference>
<dbReference type="GO" id="GO:0043625">
    <property type="term" value="C:delta DNA polymerase complex"/>
    <property type="evidence" value="ECO:0007669"/>
    <property type="project" value="TreeGrafter"/>
</dbReference>
<dbReference type="InterPro" id="IPR007218">
    <property type="entry name" value="DNA_pol_delta_4"/>
</dbReference>
<dbReference type="GO" id="GO:0003887">
    <property type="term" value="F:DNA-directed DNA polymerase activity"/>
    <property type="evidence" value="ECO:0007669"/>
    <property type="project" value="TreeGrafter"/>
</dbReference>
<dbReference type="AlphaFoldDB" id="A0A803MNR2"/>
<dbReference type="Gramene" id="AUR62032913-RA">
    <property type="protein sequence ID" value="AUR62032913-RA:cds"/>
    <property type="gene ID" value="AUR62032913"/>
</dbReference>
<accession>A0A803MNR2</accession>
<dbReference type="Pfam" id="PF04081">
    <property type="entry name" value="DNA_pol_delta_4"/>
    <property type="match status" value="1"/>
</dbReference>
<proteinExistence type="predicted"/>
<evidence type="ECO:0000313" key="2">
    <source>
        <dbReference type="Proteomes" id="UP000596660"/>
    </source>
</evidence>
<reference evidence="1" key="1">
    <citation type="journal article" date="2017" name="Nature">
        <title>The genome of Chenopodium quinoa.</title>
        <authorList>
            <person name="Jarvis D.E."/>
            <person name="Ho Y.S."/>
            <person name="Lightfoot D.J."/>
            <person name="Schmoeckel S.M."/>
            <person name="Li B."/>
            <person name="Borm T.J.A."/>
            <person name="Ohyanagi H."/>
            <person name="Mineta K."/>
            <person name="Michell C.T."/>
            <person name="Saber N."/>
            <person name="Kharbatia N.M."/>
            <person name="Rupper R.R."/>
            <person name="Sharp A.R."/>
            <person name="Dally N."/>
            <person name="Boughton B.A."/>
            <person name="Woo Y.H."/>
            <person name="Gao G."/>
            <person name="Schijlen E.G.W.M."/>
            <person name="Guo X."/>
            <person name="Momin A.A."/>
            <person name="Negrao S."/>
            <person name="Al-Babili S."/>
            <person name="Gehring C."/>
            <person name="Roessner U."/>
            <person name="Jung C."/>
            <person name="Murphy K."/>
            <person name="Arold S.T."/>
            <person name="Gojobori T."/>
            <person name="van der Linden C.G."/>
            <person name="van Loo E.N."/>
            <person name="Jellen E.N."/>
            <person name="Maughan P.J."/>
            <person name="Tester M."/>
        </authorList>
    </citation>
    <scope>NUCLEOTIDE SEQUENCE [LARGE SCALE GENOMIC DNA]</scope>
    <source>
        <strain evidence="1">cv. PI 614886</strain>
    </source>
</reference>
<dbReference type="GO" id="GO:0000731">
    <property type="term" value="P:DNA synthesis involved in DNA repair"/>
    <property type="evidence" value="ECO:0007669"/>
    <property type="project" value="InterPro"/>
</dbReference>
<organism evidence="1 2">
    <name type="scientific">Chenopodium quinoa</name>
    <name type="common">Quinoa</name>
    <dbReference type="NCBI Taxonomy" id="63459"/>
    <lineage>
        <taxon>Eukaryota</taxon>
        <taxon>Viridiplantae</taxon>
        <taxon>Streptophyta</taxon>
        <taxon>Embryophyta</taxon>
        <taxon>Tracheophyta</taxon>
        <taxon>Spermatophyta</taxon>
        <taxon>Magnoliopsida</taxon>
        <taxon>eudicotyledons</taxon>
        <taxon>Gunneridae</taxon>
        <taxon>Pentapetalae</taxon>
        <taxon>Caryophyllales</taxon>
        <taxon>Chenopodiaceae</taxon>
        <taxon>Chenopodioideae</taxon>
        <taxon>Atripliceae</taxon>
        <taxon>Chenopodium</taxon>
    </lineage>
</organism>
<dbReference type="PANTHER" id="PTHR14303:SF0">
    <property type="entry name" value="DNA POLYMERASE DELTA SUBUNIT 4"/>
    <property type="match status" value="1"/>
</dbReference>
<dbReference type="GO" id="GO:0006261">
    <property type="term" value="P:DNA-templated DNA replication"/>
    <property type="evidence" value="ECO:0007669"/>
    <property type="project" value="TreeGrafter"/>
</dbReference>
<dbReference type="Proteomes" id="UP000596660">
    <property type="component" value="Unplaced"/>
</dbReference>
<evidence type="ECO:0000313" key="1">
    <source>
        <dbReference type="EnsemblPlants" id="AUR62032913-RA:cds"/>
    </source>
</evidence>